<dbReference type="InterPro" id="IPR025857">
    <property type="entry name" value="MacB_PCD"/>
</dbReference>
<evidence type="ECO:0000313" key="11">
    <source>
        <dbReference type="Proteomes" id="UP000182057"/>
    </source>
</evidence>
<dbReference type="GO" id="GO:0022857">
    <property type="term" value="F:transmembrane transporter activity"/>
    <property type="evidence" value="ECO:0007669"/>
    <property type="project" value="TreeGrafter"/>
</dbReference>
<dbReference type="PANTHER" id="PTHR30572">
    <property type="entry name" value="MEMBRANE COMPONENT OF TRANSPORTER-RELATED"/>
    <property type="match status" value="1"/>
</dbReference>
<feature type="transmembrane region" description="Helical" evidence="7">
    <location>
        <begin position="419"/>
        <end position="444"/>
    </location>
</feature>
<keyword evidence="3 7" id="KW-0812">Transmembrane</keyword>
<dbReference type="RefSeq" id="WP_256122154.1">
    <property type="nucleotide sequence ID" value="NZ_FMMM01000014.1"/>
</dbReference>
<sequence>MKTIYRNLLSVIRRFKMATLLNVAGLSVAFAAFMVIMMQVNYDRTFDTSDPNHDRIFRVEFMYQENAQVVINRPLAEAFFASSPHIVAGALSSPYSTDRFFSVENNGIKQFYEEKCIQVSPEYTEVFTFDFVEGTKEVLKQPDHVMIPLSMAQKLFGNQPAVGRQLTGRHSNMIVGAVYRDFPANTLVRNIVYATISPNENKTNWGNWNYQMFVRMDDPDNMLSVYENFKKNNKANPQMIGQTDEFDWEKLNAALRFTPLTEVHYVTDAIFDFTPKASRQTLRVLFAIAIVVIVIAGINFTNFSMALTPVRIKSINTQKVLGGSQGAIRRSLVLEAMLISLFSYVIAIGLVMLFARTELSLLVDADLSVASQPLIVGGTALIALLTGLLAGLYPSFYMTSFPPALVLKGSFGLSPKGRALRNALISVQFIASFALLIGASFMYLQNHFMQHTPLGYEKDALIVTNINSQINKSLDAFTNRMKEFAGVEDVTYAEQLLSSTDFYMSWGRDYQDKEIRYQVLPVNYSFLEVMGIPVTEGRDFRIEDTNTRYGAYVFNERARREFGLELGTMIDSTEVVGFMPDVKFASFRTEVTPMAFFVWGTQNWGHWPNHAYVKVKAGSDMRAAMEHVRTVLAEFDPEYPFNVRFFDDVLQQLYEKEGTLSMLITLFSMIAIFMGLC</sequence>
<feature type="transmembrane region" description="Helical" evidence="7">
    <location>
        <begin position="20"/>
        <end position="42"/>
    </location>
</feature>
<feature type="transmembrane region" description="Helical" evidence="7">
    <location>
        <begin position="331"/>
        <end position="354"/>
    </location>
</feature>
<dbReference type="GO" id="GO:0005886">
    <property type="term" value="C:plasma membrane"/>
    <property type="evidence" value="ECO:0007669"/>
    <property type="project" value="UniProtKB-SubCell"/>
</dbReference>
<dbReference type="EMBL" id="FMMM01000014">
    <property type="protein sequence ID" value="SCQ17830.1"/>
    <property type="molecule type" value="Genomic_DNA"/>
</dbReference>
<comment type="similarity">
    <text evidence="6">Belongs to the ABC-4 integral membrane protein family.</text>
</comment>
<organism evidence="10 11">
    <name type="scientific">Tannerella forsythia</name>
    <name type="common">Bacteroides forsythus</name>
    <dbReference type="NCBI Taxonomy" id="28112"/>
    <lineage>
        <taxon>Bacteria</taxon>
        <taxon>Pseudomonadati</taxon>
        <taxon>Bacteroidota</taxon>
        <taxon>Bacteroidia</taxon>
        <taxon>Bacteroidales</taxon>
        <taxon>Tannerellaceae</taxon>
        <taxon>Tannerella</taxon>
    </lineage>
</organism>
<feature type="domain" description="MacB-like periplasmic core" evidence="9">
    <location>
        <begin position="19"/>
        <end position="226"/>
    </location>
</feature>
<keyword evidence="2" id="KW-1003">Cell membrane</keyword>
<dbReference type="AlphaFoldDB" id="A0A1D3UCI7"/>
<evidence type="ECO:0000256" key="1">
    <source>
        <dbReference type="ARBA" id="ARBA00004651"/>
    </source>
</evidence>
<dbReference type="InterPro" id="IPR003838">
    <property type="entry name" value="ABC3_permease_C"/>
</dbReference>
<evidence type="ECO:0000259" key="9">
    <source>
        <dbReference type="Pfam" id="PF12704"/>
    </source>
</evidence>
<evidence type="ECO:0000256" key="6">
    <source>
        <dbReference type="ARBA" id="ARBA00038076"/>
    </source>
</evidence>
<dbReference type="Pfam" id="PF12704">
    <property type="entry name" value="MacB_PCD"/>
    <property type="match status" value="2"/>
</dbReference>
<feature type="domain" description="ABC3 transporter permease C-terminal" evidence="8">
    <location>
        <begin position="287"/>
        <end position="403"/>
    </location>
</feature>
<keyword evidence="5 7" id="KW-0472">Membrane</keyword>
<evidence type="ECO:0000256" key="4">
    <source>
        <dbReference type="ARBA" id="ARBA00022989"/>
    </source>
</evidence>
<reference evidence="10 11" key="1">
    <citation type="submission" date="2016-09" db="EMBL/GenBank/DDBJ databases">
        <authorList>
            <person name="Capua I."/>
            <person name="De Benedictis P."/>
            <person name="Joannis T."/>
            <person name="Lombin L.H."/>
            <person name="Cattoli G."/>
        </authorList>
    </citation>
    <scope>NUCLEOTIDE SEQUENCE [LARGE SCALE GENOMIC DNA]</scope>
    <source>
        <strain evidence="10 11">UB20</strain>
    </source>
</reference>
<dbReference type="Pfam" id="PF02687">
    <property type="entry name" value="FtsX"/>
    <property type="match status" value="1"/>
</dbReference>
<protein>
    <submittedName>
        <fullName evidence="10">MacB-like periplasmic core domain protein</fullName>
    </submittedName>
</protein>
<gene>
    <name evidence="10" type="ORF">TFUB20_00131</name>
</gene>
<dbReference type="PANTHER" id="PTHR30572:SF4">
    <property type="entry name" value="ABC TRANSPORTER PERMEASE YTRF"/>
    <property type="match status" value="1"/>
</dbReference>
<evidence type="ECO:0000256" key="2">
    <source>
        <dbReference type="ARBA" id="ARBA00022475"/>
    </source>
</evidence>
<evidence type="ECO:0000313" key="10">
    <source>
        <dbReference type="EMBL" id="SCQ17830.1"/>
    </source>
</evidence>
<name>A0A1D3UCI7_TANFO</name>
<feature type="transmembrane region" description="Helical" evidence="7">
    <location>
        <begin position="284"/>
        <end position="310"/>
    </location>
</feature>
<comment type="subcellular location">
    <subcellularLocation>
        <location evidence="1">Cell membrane</location>
        <topology evidence="1">Multi-pass membrane protein</topology>
    </subcellularLocation>
</comment>
<accession>A0A1D3UCI7</accession>
<proteinExistence type="inferred from homology"/>
<feature type="domain" description="MacB-like periplasmic core" evidence="9">
    <location>
        <begin position="475"/>
        <end position="630"/>
    </location>
</feature>
<feature type="transmembrane region" description="Helical" evidence="7">
    <location>
        <begin position="374"/>
        <end position="398"/>
    </location>
</feature>
<evidence type="ECO:0000256" key="7">
    <source>
        <dbReference type="SAM" id="Phobius"/>
    </source>
</evidence>
<dbReference type="Proteomes" id="UP000182057">
    <property type="component" value="Unassembled WGS sequence"/>
</dbReference>
<keyword evidence="4 7" id="KW-1133">Transmembrane helix</keyword>
<evidence type="ECO:0000256" key="5">
    <source>
        <dbReference type="ARBA" id="ARBA00023136"/>
    </source>
</evidence>
<evidence type="ECO:0000259" key="8">
    <source>
        <dbReference type="Pfam" id="PF02687"/>
    </source>
</evidence>
<evidence type="ECO:0000256" key="3">
    <source>
        <dbReference type="ARBA" id="ARBA00022692"/>
    </source>
</evidence>
<dbReference type="InterPro" id="IPR050250">
    <property type="entry name" value="Macrolide_Exporter_MacB"/>
</dbReference>